<feature type="non-terminal residue" evidence="2">
    <location>
        <position position="173"/>
    </location>
</feature>
<dbReference type="InterPro" id="IPR007253">
    <property type="entry name" value="Cell_wall-bd_2"/>
</dbReference>
<keyword evidence="3" id="KW-1185">Reference proteome</keyword>
<proteinExistence type="predicted"/>
<reference evidence="3" key="2">
    <citation type="journal article" date="2016" name="Sci. Rep.">
        <title>Dictyocaulus viviparus genome, variome and transcriptome elucidate lungworm biology and support future intervention.</title>
        <authorList>
            <person name="McNulty S.N."/>
            <person name="Strube C."/>
            <person name="Rosa B.A."/>
            <person name="Martin J.C."/>
            <person name="Tyagi R."/>
            <person name="Choi Y.J."/>
            <person name="Wang Q."/>
            <person name="Hallsworth Pepin K."/>
            <person name="Zhang X."/>
            <person name="Ozersky P."/>
            <person name="Wilson R.K."/>
            <person name="Sternberg P.W."/>
            <person name="Gasser R.B."/>
            <person name="Mitreva M."/>
        </authorList>
    </citation>
    <scope>NUCLEOTIDE SEQUENCE [LARGE SCALE GENOMIC DNA]</scope>
    <source>
        <strain evidence="3">HannoverDv2000</strain>
    </source>
</reference>
<gene>
    <name evidence="2" type="ORF">DICVIV_14091</name>
</gene>
<dbReference type="AlphaFoldDB" id="A0A0D8X885"/>
<evidence type="ECO:0000313" key="2">
    <source>
        <dbReference type="EMBL" id="KJH39997.1"/>
    </source>
</evidence>
<feature type="region of interest" description="Disordered" evidence="1">
    <location>
        <begin position="1"/>
        <end position="32"/>
    </location>
</feature>
<name>A0A0D8X885_DICVI</name>
<accession>A0A0D8X885</accession>
<feature type="compositionally biased region" description="Basic and acidic residues" evidence="1">
    <location>
        <begin position="13"/>
        <end position="31"/>
    </location>
</feature>
<evidence type="ECO:0000313" key="3">
    <source>
        <dbReference type="Proteomes" id="UP000053766"/>
    </source>
</evidence>
<dbReference type="Proteomes" id="UP000053766">
    <property type="component" value="Unassembled WGS sequence"/>
</dbReference>
<evidence type="ECO:0000256" key="1">
    <source>
        <dbReference type="SAM" id="MobiDB-lite"/>
    </source>
</evidence>
<feature type="compositionally biased region" description="Basic residues" evidence="1">
    <location>
        <begin position="1"/>
        <end position="12"/>
    </location>
</feature>
<dbReference type="Pfam" id="PF04122">
    <property type="entry name" value="CW_binding_2"/>
    <property type="match status" value="1"/>
</dbReference>
<sequence>MCKIPKSQKSKMAKNEKAKTPKNPAPKDRFAPRLFLPGNYTLKLPKLAYVDESGGEIKFTIDNKGRAVFKDQNSKTLSSVSENGFLQIQIGERTVPTPPPGGSFTPGSNRYNTSAQVSSTAFQTANTAFLVSGESPADALSAGPAAIKENAPLLLTLPDRIPESIKNELLRLK</sequence>
<dbReference type="EMBL" id="KN718763">
    <property type="protein sequence ID" value="KJH39997.1"/>
    <property type="molecule type" value="Genomic_DNA"/>
</dbReference>
<protein>
    <submittedName>
        <fullName evidence="2">Uncharacterized protein</fullName>
    </submittedName>
</protein>
<organism evidence="2 3">
    <name type="scientific">Dictyocaulus viviparus</name>
    <name type="common">Bovine lungworm</name>
    <dbReference type="NCBI Taxonomy" id="29172"/>
    <lineage>
        <taxon>Eukaryota</taxon>
        <taxon>Metazoa</taxon>
        <taxon>Ecdysozoa</taxon>
        <taxon>Nematoda</taxon>
        <taxon>Chromadorea</taxon>
        <taxon>Rhabditida</taxon>
        <taxon>Rhabditina</taxon>
        <taxon>Rhabditomorpha</taxon>
        <taxon>Strongyloidea</taxon>
        <taxon>Metastrongylidae</taxon>
        <taxon>Dictyocaulus</taxon>
    </lineage>
</organism>
<reference evidence="2 3" key="1">
    <citation type="submission" date="2013-11" db="EMBL/GenBank/DDBJ databases">
        <title>Draft genome of the bovine lungworm Dictyocaulus viviparus.</title>
        <authorList>
            <person name="Mitreva M."/>
        </authorList>
    </citation>
    <scope>NUCLEOTIDE SEQUENCE [LARGE SCALE GENOMIC DNA]</scope>
    <source>
        <strain evidence="2 3">HannoverDv2000</strain>
    </source>
</reference>